<evidence type="ECO:0000313" key="2">
    <source>
        <dbReference type="EMBL" id="KAJ1204872.1"/>
    </source>
</evidence>
<evidence type="ECO:0000313" key="3">
    <source>
        <dbReference type="Proteomes" id="UP001066276"/>
    </source>
</evidence>
<feature type="compositionally biased region" description="Acidic residues" evidence="1">
    <location>
        <begin position="273"/>
        <end position="288"/>
    </location>
</feature>
<dbReference type="Proteomes" id="UP001066276">
    <property type="component" value="Chromosome 1_2"/>
</dbReference>
<gene>
    <name evidence="2" type="ORF">NDU88_000310</name>
</gene>
<feature type="region of interest" description="Disordered" evidence="1">
    <location>
        <begin position="203"/>
        <end position="305"/>
    </location>
</feature>
<comment type="caution">
    <text evidence="2">The sequence shown here is derived from an EMBL/GenBank/DDBJ whole genome shotgun (WGS) entry which is preliminary data.</text>
</comment>
<dbReference type="AlphaFoldDB" id="A0AAV7VX55"/>
<accession>A0AAV7VX55</accession>
<reference evidence="2" key="1">
    <citation type="journal article" date="2022" name="bioRxiv">
        <title>Sequencing and chromosome-scale assembly of the giantPleurodeles waltlgenome.</title>
        <authorList>
            <person name="Brown T."/>
            <person name="Elewa A."/>
            <person name="Iarovenko S."/>
            <person name="Subramanian E."/>
            <person name="Araus A.J."/>
            <person name="Petzold A."/>
            <person name="Susuki M."/>
            <person name="Suzuki K.-i.T."/>
            <person name="Hayashi T."/>
            <person name="Toyoda A."/>
            <person name="Oliveira C."/>
            <person name="Osipova E."/>
            <person name="Leigh N.D."/>
            <person name="Simon A."/>
            <person name="Yun M.H."/>
        </authorList>
    </citation>
    <scope>NUCLEOTIDE SEQUENCE</scope>
    <source>
        <strain evidence="2">20211129_DDA</strain>
        <tissue evidence="2">Liver</tissue>
    </source>
</reference>
<proteinExistence type="predicted"/>
<protein>
    <submittedName>
        <fullName evidence="2">Uncharacterized protein</fullName>
    </submittedName>
</protein>
<organism evidence="2 3">
    <name type="scientific">Pleurodeles waltl</name>
    <name type="common">Iberian ribbed newt</name>
    <dbReference type="NCBI Taxonomy" id="8319"/>
    <lineage>
        <taxon>Eukaryota</taxon>
        <taxon>Metazoa</taxon>
        <taxon>Chordata</taxon>
        <taxon>Craniata</taxon>
        <taxon>Vertebrata</taxon>
        <taxon>Euteleostomi</taxon>
        <taxon>Amphibia</taxon>
        <taxon>Batrachia</taxon>
        <taxon>Caudata</taxon>
        <taxon>Salamandroidea</taxon>
        <taxon>Salamandridae</taxon>
        <taxon>Pleurodelinae</taxon>
        <taxon>Pleurodeles</taxon>
    </lineage>
</organism>
<dbReference type="EMBL" id="JANPWB010000002">
    <property type="protein sequence ID" value="KAJ1204872.1"/>
    <property type="molecule type" value="Genomic_DNA"/>
</dbReference>
<keyword evidence="3" id="KW-1185">Reference proteome</keyword>
<name>A0AAV7VX55_PLEWA</name>
<evidence type="ECO:0000256" key="1">
    <source>
        <dbReference type="SAM" id="MobiDB-lite"/>
    </source>
</evidence>
<sequence>MVRGPRGDPPCYSSELPRVMWLTARACSRQRCCLECSNGRVRIERVRFFPSPASSAASLLLSRPCTVVLDARVCGPSQTAPYLVRKIFNSPVSFSLDAKHSATPSRACLLIFSTGPQYKLFLLRLLPHLIHFVIPFRLLVVSVSMEGQIPFSDISGNKDFGAFINEAMTKAMTATMSKMSKNIESSVQNMFYKSFMAHSAGDSRKRKYKDLSRQNDGALLTGEVSSPMTEDEMPPGPPSQEGNVEQVPGKRKSKTKNTIPAPKQIVISHISDTDDDVGDTDDGGDDSDMWGSLSQASPPKKPKLDVSNPFSAKIVLDSDACARSSFFGTVEREREFR</sequence>